<keyword evidence="8 11" id="KW-0472">Membrane</keyword>
<name>A0A2T2PCQ2_CORCC</name>
<organism evidence="13 14">
    <name type="scientific">Corynespora cassiicola Philippines</name>
    <dbReference type="NCBI Taxonomy" id="1448308"/>
    <lineage>
        <taxon>Eukaryota</taxon>
        <taxon>Fungi</taxon>
        <taxon>Dikarya</taxon>
        <taxon>Ascomycota</taxon>
        <taxon>Pezizomycotina</taxon>
        <taxon>Dothideomycetes</taxon>
        <taxon>Pleosporomycetidae</taxon>
        <taxon>Pleosporales</taxon>
        <taxon>Corynesporascaceae</taxon>
        <taxon>Corynespora</taxon>
    </lineage>
</organism>
<keyword evidence="7" id="KW-0496">Mitochondrion</keyword>
<evidence type="ECO:0000256" key="10">
    <source>
        <dbReference type="SAM" id="MobiDB-lite"/>
    </source>
</evidence>
<reference evidence="13 14" key="1">
    <citation type="journal article" date="2018" name="Front. Microbiol.">
        <title>Genome-Wide Analysis of Corynespora cassiicola Leaf Fall Disease Putative Effectors.</title>
        <authorList>
            <person name="Lopez D."/>
            <person name="Ribeiro S."/>
            <person name="Label P."/>
            <person name="Fumanal B."/>
            <person name="Venisse J.S."/>
            <person name="Kohler A."/>
            <person name="de Oliveira R.R."/>
            <person name="Labutti K."/>
            <person name="Lipzen A."/>
            <person name="Lail K."/>
            <person name="Bauer D."/>
            <person name="Ohm R.A."/>
            <person name="Barry K.W."/>
            <person name="Spatafora J."/>
            <person name="Grigoriev I.V."/>
            <person name="Martin F.M."/>
            <person name="Pujade-Renaud V."/>
        </authorList>
    </citation>
    <scope>NUCLEOTIDE SEQUENCE [LARGE SCALE GENOMIC DNA]</scope>
    <source>
        <strain evidence="13 14">Philippines</strain>
    </source>
</reference>
<evidence type="ECO:0000256" key="11">
    <source>
        <dbReference type="SAM" id="Phobius"/>
    </source>
</evidence>
<evidence type="ECO:0000256" key="1">
    <source>
        <dbReference type="ARBA" id="ARBA00004448"/>
    </source>
</evidence>
<evidence type="ECO:0000256" key="4">
    <source>
        <dbReference type="ARBA" id="ARBA00022792"/>
    </source>
</evidence>
<evidence type="ECO:0000313" key="13">
    <source>
        <dbReference type="EMBL" id="PSN75414.1"/>
    </source>
</evidence>
<dbReference type="InterPro" id="IPR028055">
    <property type="entry name" value="YidC/Oxa/ALB_C"/>
</dbReference>
<dbReference type="PANTHER" id="PTHR12428">
    <property type="entry name" value="OXA1"/>
    <property type="match status" value="1"/>
</dbReference>
<dbReference type="GO" id="GO:0032979">
    <property type="term" value="P:protein insertion into mitochondrial inner membrane from matrix"/>
    <property type="evidence" value="ECO:0007669"/>
    <property type="project" value="TreeGrafter"/>
</dbReference>
<keyword evidence="5" id="KW-0809">Transit peptide</keyword>
<evidence type="ECO:0000256" key="8">
    <source>
        <dbReference type="ARBA" id="ARBA00023136"/>
    </source>
</evidence>
<protein>
    <recommendedName>
        <fullName evidence="12">Membrane insertase YidC/Oxa/ALB C-terminal domain-containing protein</fullName>
    </recommendedName>
</protein>
<gene>
    <name evidence="13" type="ORF">BS50DRAFT_628606</name>
</gene>
<dbReference type="OrthoDB" id="2148490at2759"/>
<proteinExistence type="inferred from homology"/>
<keyword evidence="14" id="KW-1185">Reference proteome</keyword>
<evidence type="ECO:0000256" key="7">
    <source>
        <dbReference type="ARBA" id="ARBA00023128"/>
    </source>
</evidence>
<dbReference type="Proteomes" id="UP000240883">
    <property type="component" value="Unassembled WGS sequence"/>
</dbReference>
<feature type="region of interest" description="Disordered" evidence="10">
    <location>
        <begin position="535"/>
        <end position="563"/>
    </location>
</feature>
<feature type="domain" description="Membrane insertase YidC/Oxa/ALB C-terminal" evidence="12">
    <location>
        <begin position="202"/>
        <end position="392"/>
    </location>
</feature>
<accession>A0A2T2PCQ2</accession>
<keyword evidence="6 11" id="KW-1133">Transmembrane helix</keyword>
<evidence type="ECO:0000259" key="12">
    <source>
        <dbReference type="Pfam" id="PF02096"/>
    </source>
</evidence>
<evidence type="ECO:0000256" key="5">
    <source>
        <dbReference type="ARBA" id="ARBA00022946"/>
    </source>
</evidence>
<sequence length="563" mass="61066">MLPSRGLRPARLASSAPRQSSILHSNAARKFSSVPRTSALPVASSRSSALRSTNWRSGAASYPPNVRLTPSSVRYGSWYAPWSWSWGRSSTPAPDANPAAPVEAVPEVPAAATEPAAAAAANPEVVAASSNAAPAAADSKLLEDILSMENVPAPDSVPLIDPTAPITHIGQLKELGLDYGWGTSAFFQWVIEHAYLYSDYGWGGAIILSTIALRAIMLVIQRKASDTMAKMAAMKPVLQPLQDELEVAKRNGDASKEEYLKHRQNAIYKDLGPAMITVPLVTLGQVAFGFGAFRCIRGMSTQPVTGMTTDGFAWFTDLTVPDPYYILPVASGAVAYALFKLGGDTGVANDAPTASARKGLMYGMPAFMTVITAFQPAGLQLYFVISSMLGAASGQLLRQPAVRKLVGIHPLPTKESNELFDKVARGELKLGDIQAPDGTIRYQAPTPTTLGAKKTSAPKGAIQNRGINIKAGTVVPAHLRQPEPAINKDMPDRDVDYEKGMPKGFNPLKQMDWLARNYQPKYVWRRMTSSTKTNLIEDDKKEKARKRAEDYAVERRRRFENRR</sequence>
<evidence type="ECO:0000313" key="14">
    <source>
        <dbReference type="Proteomes" id="UP000240883"/>
    </source>
</evidence>
<evidence type="ECO:0000256" key="9">
    <source>
        <dbReference type="RuleBase" id="RU003945"/>
    </source>
</evidence>
<dbReference type="Pfam" id="PF02096">
    <property type="entry name" value="60KD_IMP"/>
    <property type="match status" value="1"/>
</dbReference>
<dbReference type="STRING" id="1448308.A0A2T2PCQ2"/>
<evidence type="ECO:0000256" key="6">
    <source>
        <dbReference type="ARBA" id="ARBA00022989"/>
    </source>
</evidence>
<feature type="region of interest" description="Disordered" evidence="10">
    <location>
        <begin position="439"/>
        <end position="459"/>
    </location>
</feature>
<dbReference type="CDD" id="cd20069">
    <property type="entry name" value="5TM_Oxa1-like"/>
    <property type="match status" value="1"/>
</dbReference>
<feature type="region of interest" description="Disordered" evidence="10">
    <location>
        <begin position="1"/>
        <end position="47"/>
    </location>
</feature>
<dbReference type="GO" id="GO:0032977">
    <property type="term" value="F:membrane insertase activity"/>
    <property type="evidence" value="ECO:0007669"/>
    <property type="project" value="InterPro"/>
</dbReference>
<comment type="subcellular location">
    <subcellularLocation>
        <location evidence="9">Membrane</location>
        <topology evidence="9">Multi-pass membrane protein</topology>
    </subcellularLocation>
    <subcellularLocation>
        <location evidence="1">Mitochondrion inner membrane</location>
        <topology evidence="1">Multi-pass membrane protein</topology>
    </subcellularLocation>
</comment>
<evidence type="ECO:0000256" key="2">
    <source>
        <dbReference type="ARBA" id="ARBA00009877"/>
    </source>
</evidence>
<feature type="compositionally biased region" description="Basic and acidic residues" evidence="10">
    <location>
        <begin position="535"/>
        <end position="554"/>
    </location>
</feature>
<comment type="similarity">
    <text evidence="2 9">Belongs to the OXA1/ALB3/YidC family.</text>
</comment>
<dbReference type="EMBL" id="KZ678128">
    <property type="protein sequence ID" value="PSN75414.1"/>
    <property type="molecule type" value="Genomic_DNA"/>
</dbReference>
<dbReference type="InterPro" id="IPR001708">
    <property type="entry name" value="YidC/ALB3/OXA1/COX18"/>
</dbReference>
<keyword evidence="4" id="KW-0999">Mitochondrion inner membrane</keyword>
<feature type="transmembrane region" description="Helical" evidence="11">
    <location>
        <begin position="200"/>
        <end position="220"/>
    </location>
</feature>
<keyword evidence="3 9" id="KW-0812">Transmembrane</keyword>
<dbReference type="GO" id="GO:0005743">
    <property type="term" value="C:mitochondrial inner membrane"/>
    <property type="evidence" value="ECO:0007669"/>
    <property type="project" value="UniProtKB-SubCell"/>
</dbReference>
<evidence type="ECO:0000256" key="3">
    <source>
        <dbReference type="ARBA" id="ARBA00022692"/>
    </source>
</evidence>
<dbReference type="PANTHER" id="PTHR12428:SF66">
    <property type="entry name" value="MITOCHONDRIAL INNER MEMBRANE PROTEIN OXA1L"/>
    <property type="match status" value="1"/>
</dbReference>
<feature type="transmembrane region" description="Helical" evidence="11">
    <location>
        <begin position="271"/>
        <end position="293"/>
    </location>
</feature>
<dbReference type="AlphaFoldDB" id="A0A2T2PCQ2"/>